<comment type="caution">
    <text evidence="3">The sequence shown here is derived from an EMBL/GenBank/DDBJ whole genome shotgun (WGS) entry which is preliminary data.</text>
</comment>
<feature type="region of interest" description="Disordered" evidence="2">
    <location>
        <begin position="132"/>
        <end position="181"/>
    </location>
</feature>
<feature type="coiled-coil region" evidence="1">
    <location>
        <begin position="91"/>
        <end position="126"/>
    </location>
</feature>
<dbReference type="EMBL" id="JAHQIW010002266">
    <property type="protein sequence ID" value="KAJ1354864.1"/>
    <property type="molecule type" value="Genomic_DNA"/>
</dbReference>
<dbReference type="Proteomes" id="UP001196413">
    <property type="component" value="Unassembled WGS sequence"/>
</dbReference>
<feature type="compositionally biased region" description="Polar residues" evidence="2">
    <location>
        <begin position="68"/>
        <end position="82"/>
    </location>
</feature>
<evidence type="ECO:0000256" key="2">
    <source>
        <dbReference type="SAM" id="MobiDB-lite"/>
    </source>
</evidence>
<sequence length="347" mass="38480">MYQFSTASKPDKSNTSSLILKVCKVWMEPAVTSDELPCPYMNGNNSALPDPSMEPAVTSDELPCPHINGNNSAVPDPSVSSSEGDRLCESIEAWKQTAALASERYAEARQRQLVNERRDREELRKRWLDAQENKRSRKTGKRKKIVNEPESSANISPSLQQSTPVHCHDGQRHRDSNVGGHEEWRQGFRLSEDRGAPNIPRESSVAYINYPQSGTIFSPGMMMPVVQQQSSIGMVPSFPVEYFPRSATYPVDPYSANDEMSSSRRGQFISMEKTPDSSAFVSSAMSSTFAVDLSLGRGYPSMELQQFVPSYDCVSAGLLQSQQAECSAFDPIPYGCDGRHNPSIYPT</sequence>
<gene>
    <name evidence="3" type="ORF">KIN20_011935</name>
</gene>
<proteinExistence type="predicted"/>
<organism evidence="3 4">
    <name type="scientific">Parelaphostrongylus tenuis</name>
    <name type="common">Meningeal worm</name>
    <dbReference type="NCBI Taxonomy" id="148309"/>
    <lineage>
        <taxon>Eukaryota</taxon>
        <taxon>Metazoa</taxon>
        <taxon>Ecdysozoa</taxon>
        <taxon>Nematoda</taxon>
        <taxon>Chromadorea</taxon>
        <taxon>Rhabditida</taxon>
        <taxon>Rhabditina</taxon>
        <taxon>Rhabditomorpha</taxon>
        <taxon>Strongyloidea</taxon>
        <taxon>Metastrongylidae</taxon>
        <taxon>Parelaphostrongylus</taxon>
    </lineage>
</organism>
<protein>
    <submittedName>
        <fullName evidence="3">Uncharacterized protein</fullName>
    </submittedName>
</protein>
<feature type="compositionally biased region" description="Basic and acidic residues" evidence="2">
    <location>
        <begin position="166"/>
        <end position="181"/>
    </location>
</feature>
<evidence type="ECO:0000256" key="1">
    <source>
        <dbReference type="SAM" id="Coils"/>
    </source>
</evidence>
<feature type="compositionally biased region" description="Basic residues" evidence="2">
    <location>
        <begin position="135"/>
        <end position="144"/>
    </location>
</feature>
<accession>A0AAD5QMH0</accession>
<evidence type="ECO:0000313" key="3">
    <source>
        <dbReference type="EMBL" id="KAJ1354864.1"/>
    </source>
</evidence>
<name>A0AAD5QMH0_PARTN</name>
<feature type="compositionally biased region" description="Polar residues" evidence="2">
    <location>
        <begin position="149"/>
        <end position="164"/>
    </location>
</feature>
<feature type="region of interest" description="Disordered" evidence="2">
    <location>
        <begin position="65"/>
        <end position="84"/>
    </location>
</feature>
<reference evidence="3" key="1">
    <citation type="submission" date="2021-06" db="EMBL/GenBank/DDBJ databases">
        <title>Parelaphostrongylus tenuis whole genome reference sequence.</title>
        <authorList>
            <person name="Garwood T.J."/>
            <person name="Larsen P.A."/>
            <person name="Fountain-Jones N.M."/>
            <person name="Garbe J.R."/>
            <person name="Macchietto M.G."/>
            <person name="Kania S.A."/>
            <person name="Gerhold R.W."/>
            <person name="Richards J.E."/>
            <person name="Wolf T.M."/>
        </authorList>
    </citation>
    <scope>NUCLEOTIDE SEQUENCE</scope>
    <source>
        <strain evidence="3">MNPRO001-30</strain>
        <tissue evidence="3">Meninges</tissue>
    </source>
</reference>
<dbReference type="AlphaFoldDB" id="A0AAD5QMH0"/>
<keyword evidence="1" id="KW-0175">Coiled coil</keyword>
<keyword evidence="4" id="KW-1185">Reference proteome</keyword>
<evidence type="ECO:0000313" key="4">
    <source>
        <dbReference type="Proteomes" id="UP001196413"/>
    </source>
</evidence>